<dbReference type="GO" id="GO:0016746">
    <property type="term" value="F:acyltransferase activity"/>
    <property type="evidence" value="ECO:0007669"/>
    <property type="project" value="UniProtKB-KW"/>
</dbReference>
<dbReference type="InterPro" id="IPR002123">
    <property type="entry name" value="Plipid/glycerol_acylTrfase"/>
</dbReference>
<organism evidence="4 5">
    <name type="scientific">Planococcus dechangensis</name>
    <dbReference type="NCBI Taxonomy" id="1176255"/>
    <lineage>
        <taxon>Bacteria</taxon>
        <taxon>Bacillati</taxon>
        <taxon>Bacillota</taxon>
        <taxon>Bacilli</taxon>
        <taxon>Bacillales</taxon>
        <taxon>Caryophanaceae</taxon>
        <taxon>Planococcus</taxon>
    </lineage>
</organism>
<sequence>MMPAQKSGLFERAFAVYLLPSIRRSFSHLYGRGIEAPKGPALIISNHSSWWDGLLFFFLNHRFWKLDVHIMMHERGLKKFPFFRRLGAFSIDRNNPKDILASLRYAEGLLKQGKTVILFPQGDEYHLETRPLQFHTGTLYLMEKCPDVPLIPVRFYYSMRREKKPEVWIDQGKAIALTDIPEGSRHERTLWLQNREIAALDRLKEDVLEENYEEFQDMLKRRRNT</sequence>
<comment type="caution">
    <text evidence="4">The sequence shown here is derived from an EMBL/GenBank/DDBJ whole genome shotgun (WGS) entry which is preliminary data.</text>
</comment>
<reference evidence="5" key="1">
    <citation type="journal article" date="2019" name="Int. J. Syst. Evol. Microbiol.">
        <title>The Global Catalogue of Microorganisms (GCM) 10K type strain sequencing project: providing services to taxonomists for standard genome sequencing and annotation.</title>
        <authorList>
            <consortium name="The Broad Institute Genomics Platform"/>
            <consortium name="The Broad Institute Genome Sequencing Center for Infectious Disease"/>
            <person name="Wu L."/>
            <person name="Ma J."/>
        </authorList>
    </citation>
    <scope>NUCLEOTIDE SEQUENCE [LARGE SCALE GENOMIC DNA]</scope>
    <source>
        <strain evidence="5">CGMCC 1.12151</strain>
    </source>
</reference>
<proteinExistence type="predicted"/>
<dbReference type="SMART" id="SM00563">
    <property type="entry name" value="PlsC"/>
    <property type="match status" value="1"/>
</dbReference>
<dbReference type="Pfam" id="PF01553">
    <property type="entry name" value="Acyltransferase"/>
    <property type="match status" value="1"/>
</dbReference>
<name>A0ABV9MD47_9BACL</name>
<dbReference type="CDD" id="cd06551">
    <property type="entry name" value="LPLAT"/>
    <property type="match status" value="1"/>
</dbReference>
<evidence type="ECO:0000259" key="3">
    <source>
        <dbReference type="SMART" id="SM00563"/>
    </source>
</evidence>
<keyword evidence="5" id="KW-1185">Reference proteome</keyword>
<dbReference type="PANTHER" id="PTHR10434">
    <property type="entry name" value="1-ACYL-SN-GLYCEROL-3-PHOSPHATE ACYLTRANSFERASE"/>
    <property type="match status" value="1"/>
</dbReference>
<keyword evidence="2 4" id="KW-0012">Acyltransferase</keyword>
<dbReference type="PANTHER" id="PTHR10434:SF11">
    <property type="entry name" value="1-ACYL-SN-GLYCEROL-3-PHOSPHATE ACYLTRANSFERASE"/>
    <property type="match status" value="1"/>
</dbReference>
<dbReference type="EMBL" id="JBHSGL010000005">
    <property type="protein sequence ID" value="MFC4713354.1"/>
    <property type="molecule type" value="Genomic_DNA"/>
</dbReference>
<keyword evidence="1" id="KW-0808">Transferase</keyword>
<evidence type="ECO:0000313" key="4">
    <source>
        <dbReference type="EMBL" id="MFC4713354.1"/>
    </source>
</evidence>
<feature type="domain" description="Phospholipid/glycerol acyltransferase" evidence="3">
    <location>
        <begin position="41"/>
        <end position="158"/>
    </location>
</feature>
<accession>A0ABV9MD47</accession>
<gene>
    <name evidence="4" type="ORF">ACFO5U_10795</name>
</gene>
<evidence type="ECO:0000256" key="2">
    <source>
        <dbReference type="ARBA" id="ARBA00023315"/>
    </source>
</evidence>
<evidence type="ECO:0000256" key="1">
    <source>
        <dbReference type="ARBA" id="ARBA00022679"/>
    </source>
</evidence>
<protein>
    <submittedName>
        <fullName evidence="4">Lysophospholipid acyltransferase family protein</fullName>
    </submittedName>
</protein>
<dbReference type="RefSeq" id="WP_377279070.1">
    <property type="nucleotide sequence ID" value="NZ_JBHSGL010000005.1"/>
</dbReference>
<evidence type="ECO:0000313" key="5">
    <source>
        <dbReference type="Proteomes" id="UP001595932"/>
    </source>
</evidence>
<dbReference type="Proteomes" id="UP001595932">
    <property type="component" value="Unassembled WGS sequence"/>
</dbReference>
<dbReference type="SUPFAM" id="SSF69593">
    <property type="entry name" value="Glycerol-3-phosphate (1)-acyltransferase"/>
    <property type="match status" value="1"/>
</dbReference>